<dbReference type="RefSeq" id="WP_073038101.1">
    <property type="nucleotide sequence ID" value="NZ_BMLR01000029.1"/>
</dbReference>
<accession>A0A1M7KK17</accession>
<dbReference type="PANTHER" id="PTHR43035:SF1">
    <property type="entry name" value="FATTY ACID REPRESSION MUTANT PROTEIN 2-RELATED"/>
    <property type="match status" value="1"/>
</dbReference>
<feature type="domain" description="Nitroreductase" evidence="4">
    <location>
        <begin position="12"/>
        <end position="177"/>
    </location>
</feature>
<dbReference type="CDD" id="cd02140">
    <property type="entry name" value="Frm2-like"/>
    <property type="match status" value="1"/>
</dbReference>
<proteinExistence type="predicted"/>
<evidence type="ECO:0000313" key="6">
    <source>
        <dbReference type="Proteomes" id="UP000183974"/>
    </source>
</evidence>
<gene>
    <name evidence="5" type="ORF">SAMN05444398_1305</name>
</gene>
<keyword evidence="3" id="KW-0560">Oxidoreductase</keyword>
<dbReference type="GO" id="GO:0034599">
    <property type="term" value="P:cellular response to oxidative stress"/>
    <property type="evidence" value="ECO:0007669"/>
    <property type="project" value="InterPro"/>
</dbReference>
<evidence type="ECO:0000259" key="4">
    <source>
        <dbReference type="Pfam" id="PF00881"/>
    </source>
</evidence>
<dbReference type="PANTHER" id="PTHR43035">
    <property type="entry name" value="FATTY ACID REPRESSION MUTANT PROTEIN 2-RELATED"/>
    <property type="match status" value="1"/>
</dbReference>
<evidence type="ECO:0000313" key="5">
    <source>
        <dbReference type="EMBL" id="SHM65729.1"/>
    </source>
</evidence>
<dbReference type="SUPFAM" id="SSF55469">
    <property type="entry name" value="FMN-dependent nitroreductase-like"/>
    <property type="match status" value="1"/>
</dbReference>
<sequence>MSNKALELLKIRRSQYALGKSLPVSNALVDSTVRQAVTLSPTSFNSQTSRAVILFGAQSEKAWSLILDALRAVTPADAFSKTEKRISSFAAGSGTVLFYEDELALRDLQSKYPAFSDAFPRFICNSAGMAQLSVWTALAEEGVGASLQHYNGLADQALAAAFNVPASWTLVAQMPFGSNEGSFGEKSTIADADRFITVGL</sequence>
<evidence type="ECO:0000256" key="2">
    <source>
        <dbReference type="ARBA" id="ARBA00022490"/>
    </source>
</evidence>
<protein>
    <recommendedName>
        <fullName evidence="4">Nitroreductase domain-containing protein</fullName>
    </recommendedName>
</protein>
<dbReference type="InterPro" id="IPR029479">
    <property type="entry name" value="Nitroreductase"/>
</dbReference>
<dbReference type="FunFam" id="3.40.109.10:FF:000001">
    <property type="entry name" value="Nitroreductase family"/>
    <property type="match status" value="1"/>
</dbReference>
<reference evidence="5 6" key="1">
    <citation type="submission" date="2016-11" db="EMBL/GenBank/DDBJ databases">
        <authorList>
            <person name="Jaros S."/>
            <person name="Januszkiewicz K."/>
            <person name="Wedrychowicz H."/>
        </authorList>
    </citation>
    <scope>NUCLEOTIDE SEQUENCE [LARGE SCALE GENOMIC DNA]</scope>
    <source>
        <strain evidence="5 6">DSM 29589</strain>
    </source>
</reference>
<name>A0A1M7KK17_9RHOB</name>
<keyword evidence="6" id="KW-1185">Reference proteome</keyword>
<evidence type="ECO:0000256" key="1">
    <source>
        <dbReference type="ARBA" id="ARBA00004496"/>
    </source>
</evidence>
<keyword evidence="2" id="KW-0963">Cytoplasm</keyword>
<dbReference type="AlphaFoldDB" id="A0A1M7KK17"/>
<dbReference type="OrthoDB" id="9810617at2"/>
<dbReference type="GO" id="GO:0016491">
    <property type="term" value="F:oxidoreductase activity"/>
    <property type="evidence" value="ECO:0007669"/>
    <property type="project" value="UniProtKB-KW"/>
</dbReference>
<evidence type="ECO:0000256" key="3">
    <source>
        <dbReference type="ARBA" id="ARBA00023002"/>
    </source>
</evidence>
<dbReference type="InterPro" id="IPR000415">
    <property type="entry name" value="Nitroreductase-like"/>
</dbReference>
<dbReference type="EMBL" id="FRBR01000030">
    <property type="protein sequence ID" value="SHM65729.1"/>
    <property type="molecule type" value="Genomic_DNA"/>
</dbReference>
<dbReference type="Gene3D" id="3.40.109.10">
    <property type="entry name" value="NADH Oxidase"/>
    <property type="match status" value="1"/>
</dbReference>
<dbReference type="Proteomes" id="UP000183974">
    <property type="component" value="Unassembled WGS sequence"/>
</dbReference>
<dbReference type="Pfam" id="PF00881">
    <property type="entry name" value="Nitroreductase"/>
    <property type="match status" value="1"/>
</dbReference>
<dbReference type="GO" id="GO:0005737">
    <property type="term" value="C:cytoplasm"/>
    <property type="evidence" value="ECO:0007669"/>
    <property type="project" value="UniProtKB-SubCell"/>
</dbReference>
<dbReference type="InterPro" id="IPR033877">
    <property type="entry name" value="Frm2/Hbn1"/>
</dbReference>
<dbReference type="STRING" id="337701.SAMN05444398_1305"/>
<organism evidence="5 6">
    <name type="scientific">Roseovarius pacificus</name>
    <dbReference type="NCBI Taxonomy" id="337701"/>
    <lineage>
        <taxon>Bacteria</taxon>
        <taxon>Pseudomonadati</taxon>
        <taxon>Pseudomonadota</taxon>
        <taxon>Alphaproteobacteria</taxon>
        <taxon>Rhodobacterales</taxon>
        <taxon>Roseobacteraceae</taxon>
        <taxon>Roseovarius</taxon>
    </lineage>
</organism>
<comment type="subcellular location">
    <subcellularLocation>
        <location evidence="1">Cytoplasm</location>
    </subcellularLocation>
</comment>